<feature type="domain" description="Metallo-beta-lactamase" evidence="2">
    <location>
        <begin position="66"/>
        <end position="249"/>
    </location>
</feature>
<reference evidence="3 4" key="1">
    <citation type="submission" date="2018-06" db="EMBL/GenBank/DDBJ databases">
        <title>Genomic Encyclopedia of Type Strains, Phase IV (KMG-IV): sequencing the most valuable type-strain genomes for metagenomic binning, comparative biology and taxonomic classification.</title>
        <authorList>
            <person name="Goeker M."/>
        </authorList>
    </citation>
    <scope>NUCLEOTIDE SEQUENCE [LARGE SCALE GENOMIC DNA]</scope>
    <source>
        <strain evidence="3 4">DSM 25532</strain>
    </source>
</reference>
<dbReference type="InterPro" id="IPR001279">
    <property type="entry name" value="Metallo-B-lactamas"/>
</dbReference>
<evidence type="ECO:0000313" key="4">
    <source>
        <dbReference type="Proteomes" id="UP000253426"/>
    </source>
</evidence>
<dbReference type="PANTHER" id="PTHR42951">
    <property type="entry name" value="METALLO-BETA-LACTAMASE DOMAIN-CONTAINING"/>
    <property type="match status" value="1"/>
</dbReference>
<keyword evidence="3" id="KW-0378">Hydrolase</keyword>
<evidence type="ECO:0000256" key="1">
    <source>
        <dbReference type="ARBA" id="ARBA00005250"/>
    </source>
</evidence>
<dbReference type="Proteomes" id="UP000253426">
    <property type="component" value="Unassembled WGS sequence"/>
</dbReference>
<organism evidence="3 4">
    <name type="scientific">Roseimicrobium gellanilyticum</name>
    <dbReference type="NCBI Taxonomy" id="748857"/>
    <lineage>
        <taxon>Bacteria</taxon>
        <taxon>Pseudomonadati</taxon>
        <taxon>Verrucomicrobiota</taxon>
        <taxon>Verrucomicrobiia</taxon>
        <taxon>Verrucomicrobiales</taxon>
        <taxon>Verrucomicrobiaceae</taxon>
        <taxon>Roseimicrobium</taxon>
    </lineage>
</organism>
<dbReference type="InterPro" id="IPR050855">
    <property type="entry name" value="NDM-1-like"/>
</dbReference>
<comment type="caution">
    <text evidence="3">The sequence shown here is derived from an EMBL/GenBank/DDBJ whole genome shotgun (WGS) entry which is preliminary data.</text>
</comment>
<dbReference type="Pfam" id="PF00753">
    <property type="entry name" value="Lactamase_B"/>
    <property type="match status" value="1"/>
</dbReference>
<keyword evidence="4" id="KW-1185">Reference proteome</keyword>
<dbReference type="CDD" id="cd16282">
    <property type="entry name" value="metallo-hydrolase-like_MBL-fold"/>
    <property type="match status" value="1"/>
</dbReference>
<dbReference type="GO" id="GO:0017001">
    <property type="term" value="P:antibiotic catabolic process"/>
    <property type="evidence" value="ECO:0007669"/>
    <property type="project" value="UniProtKB-ARBA"/>
</dbReference>
<protein>
    <submittedName>
        <fullName evidence="3">Glyoxylase-like metal-dependent hydrolase (Beta-lactamase superfamily II)</fullName>
    </submittedName>
</protein>
<dbReference type="PANTHER" id="PTHR42951:SF4">
    <property type="entry name" value="ACYL-COENZYME A THIOESTERASE MBLAC2"/>
    <property type="match status" value="1"/>
</dbReference>
<dbReference type="SUPFAM" id="SSF56281">
    <property type="entry name" value="Metallo-hydrolase/oxidoreductase"/>
    <property type="match status" value="1"/>
</dbReference>
<evidence type="ECO:0000259" key="2">
    <source>
        <dbReference type="SMART" id="SM00849"/>
    </source>
</evidence>
<dbReference type="InterPro" id="IPR006311">
    <property type="entry name" value="TAT_signal"/>
</dbReference>
<gene>
    <name evidence="3" type="ORF">DES53_105278</name>
</gene>
<dbReference type="GO" id="GO:0016787">
    <property type="term" value="F:hydrolase activity"/>
    <property type="evidence" value="ECO:0007669"/>
    <property type="project" value="UniProtKB-KW"/>
</dbReference>
<proteinExistence type="inferred from homology"/>
<dbReference type="SMART" id="SM00849">
    <property type="entry name" value="Lactamase_B"/>
    <property type="match status" value="1"/>
</dbReference>
<evidence type="ECO:0000313" key="3">
    <source>
        <dbReference type="EMBL" id="RBP43879.1"/>
    </source>
</evidence>
<dbReference type="AlphaFoldDB" id="A0A366HLR4"/>
<dbReference type="Gene3D" id="3.60.15.10">
    <property type="entry name" value="Ribonuclease Z/Hydroxyacylglutathione hydrolase-like"/>
    <property type="match status" value="1"/>
</dbReference>
<dbReference type="OrthoDB" id="9761531at2"/>
<accession>A0A366HLR4</accession>
<comment type="similarity">
    <text evidence="1">Belongs to the metallo-beta-lactamase superfamily. Class-B beta-lactamase family.</text>
</comment>
<name>A0A366HLR4_9BACT</name>
<sequence length="325" mass="34986">MKTQPLMSLLTRRDSLRSMAFALGGAAFGSQVSAEEKKQPDPTAAPAQPIKAESLGEKLAMISGAGGNILAFGGEDGVVVVDSGLENAALGVAAEILRAAGGPANILVNTHWHFDHVGGNANLSKGGARIFSSLNCLARVSKDQRNEFFNKDMPALPPKARPIVAIQDETQIHFNGEVIRLVPVAPAHTDGDVLVHLEKANVLHLGDVFFHGSYPFIDFSSKGWLGGVAAAVRTALEYTDEKTRVIPGHGPLATQQNLKEYLAFLEAMYERMHNLQSDGHTLEEAVSTLPSKAYDEKLGKGFMTPDMFARCTYEGILRHEKASKE</sequence>
<dbReference type="EMBL" id="QNRR01000005">
    <property type="protein sequence ID" value="RBP43879.1"/>
    <property type="molecule type" value="Genomic_DNA"/>
</dbReference>
<dbReference type="PROSITE" id="PS51318">
    <property type="entry name" value="TAT"/>
    <property type="match status" value="1"/>
</dbReference>
<dbReference type="InterPro" id="IPR036866">
    <property type="entry name" value="RibonucZ/Hydroxyglut_hydro"/>
</dbReference>